<comment type="caution">
    <text evidence="1">The sequence shown here is derived from an EMBL/GenBank/DDBJ whole genome shotgun (WGS) entry which is preliminary data.</text>
</comment>
<dbReference type="Proteomes" id="UP000179266">
    <property type="component" value="Unassembled WGS sequence"/>
</dbReference>
<evidence type="ECO:0000313" key="2">
    <source>
        <dbReference type="Proteomes" id="UP000179266"/>
    </source>
</evidence>
<organism evidence="1 2">
    <name type="scientific">Candidatus Schekmanbacteria bacterium RBG_13_48_7</name>
    <dbReference type="NCBI Taxonomy" id="1817878"/>
    <lineage>
        <taxon>Bacteria</taxon>
        <taxon>Candidatus Schekmaniibacteriota</taxon>
    </lineage>
</organism>
<dbReference type="EMBL" id="MGDD01000103">
    <property type="protein sequence ID" value="OGL47001.1"/>
    <property type="molecule type" value="Genomic_DNA"/>
</dbReference>
<name>A0A1F7RZW2_9BACT</name>
<evidence type="ECO:0000313" key="1">
    <source>
        <dbReference type="EMBL" id="OGL47001.1"/>
    </source>
</evidence>
<reference evidence="1 2" key="1">
    <citation type="journal article" date="2016" name="Nat. Commun.">
        <title>Thousands of microbial genomes shed light on interconnected biogeochemical processes in an aquifer system.</title>
        <authorList>
            <person name="Anantharaman K."/>
            <person name="Brown C.T."/>
            <person name="Hug L.A."/>
            <person name="Sharon I."/>
            <person name="Castelle C.J."/>
            <person name="Probst A.J."/>
            <person name="Thomas B.C."/>
            <person name="Singh A."/>
            <person name="Wilkins M.J."/>
            <person name="Karaoz U."/>
            <person name="Brodie E.L."/>
            <person name="Williams K.H."/>
            <person name="Hubbard S.S."/>
            <person name="Banfield J.F."/>
        </authorList>
    </citation>
    <scope>NUCLEOTIDE SEQUENCE [LARGE SCALE GENOMIC DNA]</scope>
</reference>
<protein>
    <submittedName>
        <fullName evidence="1">Uncharacterized protein</fullName>
    </submittedName>
</protein>
<accession>A0A1F7RZW2</accession>
<sequence length="106" mass="11709">MKKDKVKIKVVFQGSPKLSHGYGCGLKGDNEAVCFFVDIKQIYCTVSSYILDGLTPGVTIDTTKDTHGFTKDDKTTEIQFPDFDGWDIHCVGIGKYELAVALTKNN</sequence>
<gene>
    <name evidence="1" type="ORF">A2161_13780</name>
</gene>
<dbReference type="AlphaFoldDB" id="A0A1F7RZW2"/>
<proteinExistence type="predicted"/>